<evidence type="ECO:0000256" key="3">
    <source>
        <dbReference type="ARBA" id="ARBA00012949"/>
    </source>
</evidence>
<dbReference type="AlphaFoldDB" id="A0A6J6YTY3"/>
<evidence type="ECO:0000256" key="6">
    <source>
        <dbReference type="ARBA" id="ARBA00022723"/>
    </source>
</evidence>
<comment type="similarity">
    <text evidence="2">Belongs to the cytochrome c oxidase subunit 2 family.</text>
</comment>
<evidence type="ECO:0000313" key="14">
    <source>
        <dbReference type="EMBL" id="CAB4810678.1"/>
    </source>
</evidence>
<sequence>MMSNQLMHRSKWWSKKDVQLTAVLTVIISVIVGFVGAWFHTYFMPAPASETMSEVIKLIQVFTWAASPVVGLVGAMAVVTLLTKGHYGDNPPPDADHAVRNSPRIGALWIVVSSILCLFAVITGLVVLQEDSKAILEDQTIEVNVTGQQWVWNFDYENGARSNVLYLPIDKPAIFNITSVDVKHSFWIVQMGIKMDANPGYTTQVAVTPNKIGIFDIRCAELCGLLHAYMQNKVHVVSQGEYDQWLKDQAAFEGAGA</sequence>
<dbReference type="GO" id="GO:0004129">
    <property type="term" value="F:cytochrome-c oxidase activity"/>
    <property type="evidence" value="ECO:0007669"/>
    <property type="project" value="UniProtKB-EC"/>
</dbReference>
<evidence type="ECO:0000259" key="13">
    <source>
        <dbReference type="PROSITE" id="PS50857"/>
    </source>
</evidence>
<dbReference type="GO" id="GO:0005507">
    <property type="term" value="F:copper ion binding"/>
    <property type="evidence" value="ECO:0007669"/>
    <property type="project" value="InterPro"/>
</dbReference>
<dbReference type="PROSITE" id="PS50857">
    <property type="entry name" value="COX2_CUA"/>
    <property type="match status" value="1"/>
</dbReference>
<evidence type="ECO:0000256" key="5">
    <source>
        <dbReference type="ARBA" id="ARBA00022692"/>
    </source>
</evidence>
<accession>A0A6J6YTY3</accession>
<dbReference type="InterPro" id="IPR002429">
    <property type="entry name" value="CcO_II-like_C"/>
</dbReference>
<dbReference type="EC" id="7.1.1.9" evidence="3"/>
<keyword evidence="9 12" id="KW-1133">Transmembrane helix</keyword>
<dbReference type="InterPro" id="IPR045187">
    <property type="entry name" value="CcO_II"/>
</dbReference>
<comment type="subcellular location">
    <subcellularLocation>
        <location evidence="1">Membrane</location>
        <topology evidence="1">Multi-pass membrane protein</topology>
    </subcellularLocation>
</comment>
<keyword evidence="6" id="KW-0479">Metal-binding</keyword>
<dbReference type="InterPro" id="IPR008972">
    <property type="entry name" value="Cupredoxin"/>
</dbReference>
<reference evidence="14" key="1">
    <citation type="submission" date="2020-05" db="EMBL/GenBank/DDBJ databases">
        <authorList>
            <person name="Chiriac C."/>
            <person name="Salcher M."/>
            <person name="Ghai R."/>
            <person name="Kavagutti S V."/>
        </authorList>
    </citation>
    <scope>NUCLEOTIDE SEQUENCE</scope>
</reference>
<dbReference type="GO" id="GO:0016020">
    <property type="term" value="C:membrane"/>
    <property type="evidence" value="ECO:0007669"/>
    <property type="project" value="UniProtKB-SubCell"/>
</dbReference>
<dbReference type="Gene3D" id="2.60.40.420">
    <property type="entry name" value="Cupredoxins - blue copper proteins"/>
    <property type="match status" value="1"/>
</dbReference>
<evidence type="ECO:0000256" key="2">
    <source>
        <dbReference type="ARBA" id="ARBA00007866"/>
    </source>
</evidence>
<dbReference type="Pfam" id="PF00116">
    <property type="entry name" value="COX2"/>
    <property type="match status" value="1"/>
</dbReference>
<keyword evidence="10" id="KW-0186">Copper</keyword>
<dbReference type="PANTHER" id="PTHR22888:SF9">
    <property type="entry name" value="CYTOCHROME C OXIDASE SUBUNIT 2"/>
    <property type="match status" value="1"/>
</dbReference>
<evidence type="ECO:0000256" key="7">
    <source>
        <dbReference type="ARBA" id="ARBA00022967"/>
    </source>
</evidence>
<name>A0A6J6YTY3_9ZZZZ</name>
<keyword evidence="11 12" id="KW-0472">Membrane</keyword>
<keyword evidence="7" id="KW-1278">Translocase</keyword>
<keyword evidence="4" id="KW-0813">Transport</keyword>
<gene>
    <name evidence="14" type="ORF">UFOPK3124_00374</name>
</gene>
<evidence type="ECO:0000256" key="9">
    <source>
        <dbReference type="ARBA" id="ARBA00022989"/>
    </source>
</evidence>
<dbReference type="PROSITE" id="PS00078">
    <property type="entry name" value="COX2"/>
    <property type="match status" value="1"/>
</dbReference>
<evidence type="ECO:0000256" key="1">
    <source>
        <dbReference type="ARBA" id="ARBA00004141"/>
    </source>
</evidence>
<evidence type="ECO:0000256" key="11">
    <source>
        <dbReference type="ARBA" id="ARBA00023136"/>
    </source>
</evidence>
<dbReference type="GO" id="GO:0042773">
    <property type="term" value="P:ATP synthesis coupled electron transport"/>
    <property type="evidence" value="ECO:0007669"/>
    <property type="project" value="TreeGrafter"/>
</dbReference>
<evidence type="ECO:0000256" key="10">
    <source>
        <dbReference type="ARBA" id="ARBA00023008"/>
    </source>
</evidence>
<evidence type="ECO:0000256" key="4">
    <source>
        <dbReference type="ARBA" id="ARBA00022448"/>
    </source>
</evidence>
<dbReference type="EMBL" id="CAFAAY010000015">
    <property type="protein sequence ID" value="CAB4810678.1"/>
    <property type="molecule type" value="Genomic_DNA"/>
</dbReference>
<evidence type="ECO:0000256" key="8">
    <source>
        <dbReference type="ARBA" id="ARBA00022982"/>
    </source>
</evidence>
<proteinExistence type="inferred from homology"/>
<organism evidence="14">
    <name type="scientific">freshwater metagenome</name>
    <dbReference type="NCBI Taxonomy" id="449393"/>
    <lineage>
        <taxon>unclassified sequences</taxon>
        <taxon>metagenomes</taxon>
        <taxon>ecological metagenomes</taxon>
    </lineage>
</organism>
<keyword evidence="8" id="KW-0249">Electron transport</keyword>
<dbReference type="PANTHER" id="PTHR22888">
    <property type="entry name" value="CYTOCHROME C OXIDASE, SUBUNIT II"/>
    <property type="match status" value="1"/>
</dbReference>
<evidence type="ECO:0000256" key="12">
    <source>
        <dbReference type="SAM" id="Phobius"/>
    </source>
</evidence>
<dbReference type="InterPro" id="IPR036257">
    <property type="entry name" value="Cyt_c_oxidase_su2_TM_sf"/>
</dbReference>
<feature type="transmembrane region" description="Helical" evidence="12">
    <location>
        <begin position="61"/>
        <end position="82"/>
    </location>
</feature>
<dbReference type="InterPro" id="IPR001505">
    <property type="entry name" value="Copper_CuA"/>
</dbReference>
<dbReference type="Gene3D" id="1.10.287.90">
    <property type="match status" value="1"/>
</dbReference>
<feature type="domain" description="Cytochrome oxidase subunit II copper A binding" evidence="13">
    <location>
        <begin position="138"/>
        <end position="248"/>
    </location>
</feature>
<feature type="transmembrane region" description="Helical" evidence="12">
    <location>
        <begin position="107"/>
        <end position="128"/>
    </location>
</feature>
<keyword evidence="5 12" id="KW-0812">Transmembrane</keyword>
<protein>
    <recommendedName>
        <fullName evidence="3">cytochrome-c oxidase</fullName>
        <ecNumber evidence="3">7.1.1.9</ecNumber>
    </recommendedName>
</protein>
<dbReference type="SUPFAM" id="SSF49503">
    <property type="entry name" value="Cupredoxins"/>
    <property type="match status" value="1"/>
</dbReference>
<feature type="transmembrane region" description="Helical" evidence="12">
    <location>
        <begin position="20"/>
        <end position="41"/>
    </location>
</feature>
<dbReference type="PRINTS" id="PR01166">
    <property type="entry name" value="CYCOXIDASEII"/>
</dbReference>